<comment type="caution">
    <text evidence="2">The sequence shown here is derived from an EMBL/GenBank/DDBJ whole genome shotgun (WGS) entry which is preliminary data.</text>
</comment>
<evidence type="ECO:0000256" key="1">
    <source>
        <dbReference type="SAM" id="Coils"/>
    </source>
</evidence>
<protein>
    <submittedName>
        <fullName evidence="2">Uncharacterized protein</fullName>
    </submittedName>
</protein>
<accession>A0A7W8XVZ9</accession>
<name>A0A7W8XVZ9_9HYPH</name>
<feature type="coiled-coil region" evidence="1">
    <location>
        <begin position="435"/>
        <end position="462"/>
    </location>
</feature>
<dbReference type="AlphaFoldDB" id="A0A7W8XVZ9"/>
<reference evidence="2 3" key="1">
    <citation type="submission" date="2020-08" db="EMBL/GenBank/DDBJ databases">
        <title>Genomic Encyclopedia of Type Strains, Phase IV (KMG-V): Genome sequencing to study the core and pangenomes of soil and plant-associated prokaryotes.</title>
        <authorList>
            <person name="Whitman W."/>
        </authorList>
    </citation>
    <scope>NUCLEOTIDE SEQUENCE [LARGE SCALE GENOMIC DNA]</scope>
    <source>
        <strain evidence="2 3">SEMIA 4064</strain>
    </source>
</reference>
<keyword evidence="3" id="KW-1185">Reference proteome</keyword>
<proteinExistence type="predicted"/>
<evidence type="ECO:0000313" key="2">
    <source>
        <dbReference type="EMBL" id="MBB5576586.1"/>
    </source>
</evidence>
<gene>
    <name evidence="2" type="ORF">GGD50_005231</name>
</gene>
<dbReference type="EMBL" id="JACHBI010000013">
    <property type="protein sequence ID" value="MBB5576586.1"/>
    <property type="molecule type" value="Genomic_DNA"/>
</dbReference>
<keyword evidence="1" id="KW-0175">Coiled coil</keyword>
<sequence>MQLRAQNVLFIDDNVHNLNEVKYLLPEILTLDATTELCDQTLDALMEQTKDIRKSRVQEYRILEARLRDSQTSNLPQEEFLRSCNIRVAMVHRMDNLDFAQRIEELINRSNQLNFTKSRVEPGAVSEMVSDILRYDCFSIFVWDNYGYHGLVGFAALEKERQIVHFVFSCRIMHMGVESWTLCELKRLFPQLDISTVPVLPTPVGWIRGESFHDDAVRSKIYTDEFAAKAEPQLRIMANCQSGAIAHFSGLASAAMFDNAPQAFDPANYLDRVFYLRFFLSEEYANQHYPRMLVYGAFVDYANGYWPGITNNQLESIAYPQCVVRFCEFIEQSGRTALVIIPLEEAPDPKIPSRLGVTRQRLAYFNAIWRRIAEAYDSVEILDLNTIATEAEALDVRHYSVPLLKKIADLTKSWYDRKSLGDAVTPQALPGHGQTNLQQLEIERLRRDVAKLKAERDILKAAVYMKDAI</sequence>
<evidence type="ECO:0000313" key="3">
    <source>
        <dbReference type="Proteomes" id="UP000549882"/>
    </source>
</evidence>
<dbReference type="Proteomes" id="UP000549882">
    <property type="component" value="Unassembled WGS sequence"/>
</dbReference>
<organism evidence="2 3">
    <name type="scientific">Rhizobium paranaense</name>
    <dbReference type="NCBI Taxonomy" id="1650438"/>
    <lineage>
        <taxon>Bacteria</taxon>
        <taxon>Pseudomonadati</taxon>
        <taxon>Pseudomonadota</taxon>
        <taxon>Alphaproteobacteria</taxon>
        <taxon>Hyphomicrobiales</taxon>
        <taxon>Rhizobiaceae</taxon>
        <taxon>Rhizobium/Agrobacterium group</taxon>
        <taxon>Rhizobium</taxon>
    </lineage>
</organism>